<gene>
    <name evidence="1" type="ORF">BDM02DRAFT_3104088</name>
</gene>
<accession>A0ACB6Z3G9</accession>
<protein>
    <submittedName>
        <fullName evidence="1">Kinase-like protein</fullName>
    </submittedName>
</protein>
<evidence type="ECO:0000313" key="1">
    <source>
        <dbReference type="EMBL" id="KAF9643681.1"/>
    </source>
</evidence>
<reference evidence="1" key="1">
    <citation type="submission" date="2019-10" db="EMBL/GenBank/DDBJ databases">
        <authorList>
            <consortium name="DOE Joint Genome Institute"/>
            <person name="Kuo A."/>
            <person name="Miyauchi S."/>
            <person name="Kiss E."/>
            <person name="Drula E."/>
            <person name="Kohler A."/>
            <person name="Sanchez-Garcia M."/>
            <person name="Andreopoulos B."/>
            <person name="Barry K.W."/>
            <person name="Bonito G."/>
            <person name="Buee M."/>
            <person name="Carver A."/>
            <person name="Chen C."/>
            <person name="Cichocki N."/>
            <person name="Clum A."/>
            <person name="Culley D."/>
            <person name="Crous P.W."/>
            <person name="Fauchery L."/>
            <person name="Girlanda M."/>
            <person name="Hayes R."/>
            <person name="Keri Z."/>
            <person name="Labutti K."/>
            <person name="Lipzen A."/>
            <person name="Lombard V."/>
            <person name="Magnuson J."/>
            <person name="Maillard F."/>
            <person name="Morin E."/>
            <person name="Murat C."/>
            <person name="Nolan M."/>
            <person name="Ohm R."/>
            <person name="Pangilinan J."/>
            <person name="Pereira M."/>
            <person name="Perotto S."/>
            <person name="Peter M."/>
            <person name="Riley R."/>
            <person name="Sitrit Y."/>
            <person name="Stielow B."/>
            <person name="Szollosi G."/>
            <person name="Zifcakova L."/>
            <person name="Stursova M."/>
            <person name="Spatafora J.W."/>
            <person name="Tedersoo L."/>
            <person name="Vaario L.-M."/>
            <person name="Yamada A."/>
            <person name="Yan M."/>
            <person name="Wang P."/>
            <person name="Xu J."/>
            <person name="Bruns T."/>
            <person name="Baldrian P."/>
            <person name="Vilgalys R."/>
            <person name="Henrissat B."/>
            <person name="Grigoriev I.V."/>
            <person name="Hibbett D."/>
            <person name="Nagy L.G."/>
            <person name="Martin F.M."/>
        </authorList>
    </citation>
    <scope>NUCLEOTIDE SEQUENCE</scope>
    <source>
        <strain evidence="1">P2</strain>
    </source>
</reference>
<proteinExistence type="predicted"/>
<dbReference type="EMBL" id="MU118195">
    <property type="protein sequence ID" value="KAF9643681.1"/>
    <property type="molecule type" value="Genomic_DNA"/>
</dbReference>
<feature type="non-terminal residue" evidence="1">
    <location>
        <position position="88"/>
    </location>
</feature>
<comment type="caution">
    <text evidence="1">The sequence shown here is derived from an EMBL/GenBank/DDBJ whole genome shotgun (WGS) entry which is preliminary data.</text>
</comment>
<reference evidence="1" key="2">
    <citation type="journal article" date="2020" name="Nat. Commun.">
        <title>Large-scale genome sequencing of mycorrhizal fungi provides insights into the early evolution of symbiotic traits.</title>
        <authorList>
            <person name="Miyauchi S."/>
            <person name="Kiss E."/>
            <person name="Kuo A."/>
            <person name="Drula E."/>
            <person name="Kohler A."/>
            <person name="Sanchez-Garcia M."/>
            <person name="Morin E."/>
            <person name="Andreopoulos B."/>
            <person name="Barry K.W."/>
            <person name="Bonito G."/>
            <person name="Buee M."/>
            <person name="Carver A."/>
            <person name="Chen C."/>
            <person name="Cichocki N."/>
            <person name="Clum A."/>
            <person name="Culley D."/>
            <person name="Crous P.W."/>
            <person name="Fauchery L."/>
            <person name="Girlanda M."/>
            <person name="Hayes R.D."/>
            <person name="Keri Z."/>
            <person name="LaButti K."/>
            <person name="Lipzen A."/>
            <person name="Lombard V."/>
            <person name="Magnuson J."/>
            <person name="Maillard F."/>
            <person name="Murat C."/>
            <person name="Nolan M."/>
            <person name="Ohm R.A."/>
            <person name="Pangilinan J."/>
            <person name="Pereira M.F."/>
            <person name="Perotto S."/>
            <person name="Peter M."/>
            <person name="Pfister S."/>
            <person name="Riley R."/>
            <person name="Sitrit Y."/>
            <person name="Stielow J.B."/>
            <person name="Szollosi G."/>
            <person name="Zifcakova L."/>
            <person name="Stursova M."/>
            <person name="Spatafora J.W."/>
            <person name="Tedersoo L."/>
            <person name="Vaario L.M."/>
            <person name="Yamada A."/>
            <person name="Yan M."/>
            <person name="Wang P."/>
            <person name="Xu J."/>
            <person name="Bruns T."/>
            <person name="Baldrian P."/>
            <person name="Vilgalys R."/>
            <person name="Dunand C."/>
            <person name="Henrissat B."/>
            <person name="Grigoriev I.V."/>
            <person name="Hibbett D."/>
            <person name="Nagy L.G."/>
            <person name="Martin F.M."/>
        </authorList>
    </citation>
    <scope>NUCLEOTIDE SEQUENCE</scope>
    <source>
        <strain evidence="1">P2</strain>
    </source>
</reference>
<sequence length="88" mass="10332">MAIPECSGRFADVWKGRHDGREVAAKALRVYSTNDSEQIRRRFCREVVTWRTLHHPNVLPLIGVTMTKKRFIMVSEWMDKGNINEFLK</sequence>
<keyword evidence="2" id="KW-1185">Reference proteome</keyword>
<dbReference type="Proteomes" id="UP000886501">
    <property type="component" value="Unassembled WGS sequence"/>
</dbReference>
<organism evidence="1 2">
    <name type="scientific">Thelephora ganbajun</name>
    <name type="common">Ganba fungus</name>
    <dbReference type="NCBI Taxonomy" id="370292"/>
    <lineage>
        <taxon>Eukaryota</taxon>
        <taxon>Fungi</taxon>
        <taxon>Dikarya</taxon>
        <taxon>Basidiomycota</taxon>
        <taxon>Agaricomycotina</taxon>
        <taxon>Agaricomycetes</taxon>
        <taxon>Thelephorales</taxon>
        <taxon>Thelephoraceae</taxon>
        <taxon>Thelephora</taxon>
    </lineage>
</organism>
<name>A0ACB6Z3G9_THEGA</name>
<evidence type="ECO:0000313" key="2">
    <source>
        <dbReference type="Proteomes" id="UP000886501"/>
    </source>
</evidence>